<dbReference type="EMBL" id="JAIWYP010000001">
    <property type="protein sequence ID" value="KAH3883192.1"/>
    <property type="molecule type" value="Genomic_DNA"/>
</dbReference>
<dbReference type="InterPro" id="IPR000917">
    <property type="entry name" value="Sulfatase_N"/>
</dbReference>
<comment type="similarity">
    <text evidence="2">Belongs to the sulfatase family.</text>
</comment>
<dbReference type="Pfam" id="PF00884">
    <property type="entry name" value="Sulfatase"/>
    <property type="match status" value="1"/>
</dbReference>
<evidence type="ECO:0000256" key="2">
    <source>
        <dbReference type="ARBA" id="ARBA00008779"/>
    </source>
</evidence>
<comment type="caution">
    <text evidence="8">The sequence shown here is derived from an EMBL/GenBank/DDBJ whole genome shotgun (WGS) entry which is preliminary data.</text>
</comment>
<evidence type="ECO:0000313" key="9">
    <source>
        <dbReference type="Proteomes" id="UP000828390"/>
    </source>
</evidence>
<evidence type="ECO:0000256" key="3">
    <source>
        <dbReference type="ARBA" id="ARBA00022729"/>
    </source>
</evidence>
<reference evidence="8" key="2">
    <citation type="submission" date="2020-11" db="EMBL/GenBank/DDBJ databases">
        <authorList>
            <person name="McCartney M.A."/>
            <person name="Auch B."/>
            <person name="Kono T."/>
            <person name="Mallez S."/>
            <person name="Becker A."/>
            <person name="Gohl D.M."/>
            <person name="Silverstein K.A.T."/>
            <person name="Koren S."/>
            <person name="Bechman K.B."/>
            <person name="Herman A."/>
            <person name="Abrahante J.E."/>
            <person name="Garbe J."/>
        </authorList>
    </citation>
    <scope>NUCLEOTIDE SEQUENCE</scope>
    <source>
        <strain evidence="8">Duluth1</strain>
        <tissue evidence="8">Whole animal</tissue>
    </source>
</reference>
<dbReference type="PROSITE" id="PS00523">
    <property type="entry name" value="SULFATASE_1"/>
    <property type="match status" value="1"/>
</dbReference>
<dbReference type="AlphaFoldDB" id="A0A9D4MSR7"/>
<accession>A0A9D4MSR7</accession>
<evidence type="ECO:0000313" key="8">
    <source>
        <dbReference type="EMBL" id="KAH3883192.1"/>
    </source>
</evidence>
<dbReference type="InterPro" id="IPR012251">
    <property type="entry name" value="GlcNAc_6-SO4ase"/>
</dbReference>
<dbReference type="GO" id="GO:0008449">
    <property type="term" value="F:N-acetylglucosamine-6-sulfatase activity"/>
    <property type="evidence" value="ECO:0007669"/>
    <property type="project" value="InterPro"/>
</dbReference>
<comment type="cofactor">
    <cofactor evidence="1">
        <name>Ca(2+)</name>
        <dbReference type="ChEBI" id="CHEBI:29108"/>
    </cofactor>
</comment>
<proteinExistence type="inferred from homology"/>
<organism evidence="8 9">
    <name type="scientific">Dreissena polymorpha</name>
    <name type="common">Zebra mussel</name>
    <name type="synonym">Mytilus polymorpha</name>
    <dbReference type="NCBI Taxonomy" id="45954"/>
    <lineage>
        <taxon>Eukaryota</taxon>
        <taxon>Metazoa</taxon>
        <taxon>Spiralia</taxon>
        <taxon>Lophotrochozoa</taxon>
        <taxon>Mollusca</taxon>
        <taxon>Bivalvia</taxon>
        <taxon>Autobranchia</taxon>
        <taxon>Heteroconchia</taxon>
        <taxon>Euheterodonta</taxon>
        <taxon>Imparidentia</taxon>
        <taxon>Neoheterodontei</taxon>
        <taxon>Myida</taxon>
        <taxon>Dreissenoidea</taxon>
        <taxon>Dreissenidae</taxon>
        <taxon>Dreissena</taxon>
    </lineage>
</organism>
<dbReference type="PANTHER" id="PTHR43108:SF8">
    <property type="entry name" value="SD21168P"/>
    <property type="match status" value="1"/>
</dbReference>
<dbReference type="PANTHER" id="PTHR43108">
    <property type="entry name" value="N-ACETYLGLUCOSAMINE-6-SULFATASE FAMILY MEMBER"/>
    <property type="match status" value="1"/>
</dbReference>
<dbReference type="PROSITE" id="PS00149">
    <property type="entry name" value="SULFATASE_2"/>
    <property type="match status" value="1"/>
</dbReference>
<dbReference type="InterPro" id="IPR024607">
    <property type="entry name" value="Sulfatase_CS"/>
</dbReference>
<reference evidence="8" key="1">
    <citation type="journal article" date="2019" name="bioRxiv">
        <title>The Genome of the Zebra Mussel, Dreissena polymorpha: A Resource for Invasive Species Research.</title>
        <authorList>
            <person name="McCartney M.A."/>
            <person name="Auch B."/>
            <person name="Kono T."/>
            <person name="Mallez S."/>
            <person name="Zhang Y."/>
            <person name="Obille A."/>
            <person name="Becker A."/>
            <person name="Abrahante J.E."/>
            <person name="Garbe J."/>
            <person name="Badalamenti J.P."/>
            <person name="Herman A."/>
            <person name="Mangelson H."/>
            <person name="Liachko I."/>
            <person name="Sullivan S."/>
            <person name="Sone E.D."/>
            <person name="Koren S."/>
            <person name="Silverstein K.A.T."/>
            <person name="Beckman K.B."/>
            <person name="Gohl D.M."/>
        </authorList>
    </citation>
    <scope>NUCLEOTIDE SEQUENCE</scope>
    <source>
        <strain evidence="8">Duluth1</strain>
        <tissue evidence="8">Whole animal</tissue>
    </source>
</reference>
<gene>
    <name evidence="8" type="ORF">DPMN_007145</name>
</gene>
<dbReference type="SUPFAM" id="SSF53649">
    <property type="entry name" value="Alkaline phosphatase-like"/>
    <property type="match status" value="1"/>
</dbReference>
<dbReference type="CDD" id="cd16147">
    <property type="entry name" value="G6S"/>
    <property type="match status" value="1"/>
</dbReference>
<evidence type="ECO:0000256" key="4">
    <source>
        <dbReference type="ARBA" id="ARBA00022801"/>
    </source>
</evidence>
<evidence type="ECO:0000256" key="5">
    <source>
        <dbReference type="ARBA" id="ARBA00023180"/>
    </source>
</evidence>
<evidence type="ECO:0000256" key="6">
    <source>
        <dbReference type="PIRSR" id="PIRSR036666-50"/>
    </source>
</evidence>
<name>A0A9D4MSR7_DREPO</name>
<comment type="PTM">
    <text evidence="6">The conversion to 3-oxoalanine (also known as C-formylglycine, FGly), of a serine or cysteine residue in prokaryotes and of a cysteine residue in eukaryotes, is critical for catalytic activity.</text>
</comment>
<dbReference type="GO" id="GO:0005539">
    <property type="term" value="F:glycosaminoglycan binding"/>
    <property type="evidence" value="ECO:0007669"/>
    <property type="project" value="TreeGrafter"/>
</dbReference>
<keyword evidence="5" id="KW-0325">Glycoprotein</keyword>
<evidence type="ECO:0000256" key="1">
    <source>
        <dbReference type="ARBA" id="ARBA00001913"/>
    </source>
</evidence>
<dbReference type="GO" id="GO:0030203">
    <property type="term" value="P:glycosaminoglycan metabolic process"/>
    <property type="evidence" value="ECO:0007669"/>
    <property type="project" value="InterPro"/>
</dbReference>
<keyword evidence="3" id="KW-0732">Signal</keyword>
<dbReference type="Proteomes" id="UP000828390">
    <property type="component" value="Unassembled WGS sequence"/>
</dbReference>
<keyword evidence="9" id="KW-1185">Reference proteome</keyword>
<dbReference type="Gene3D" id="3.40.720.10">
    <property type="entry name" value="Alkaline Phosphatase, subunit A"/>
    <property type="match status" value="1"/>
</dbReference>
<feature type="modified residue" description="3-oxoalanine (Cys)" evidence="6">
    <location>
        <position position="28"/>
    </location>
</feature>
<dbReference type="PIRSF" id="PIRSF036666">
    <property type="entry name" value="G6S"/>
    <property type="match status" value="1"/>
</dbReference>
<dbReference type="InterPro" id="IPR017850">
    <property type="entry name" value="Alkaline_phosphatase_core_sf"/>
</dbReference>
<protein>
    <recommendedName>
        <fullName evidence="7">Sulfatase N-terminal domain-containing protein</fullName>
    </recommendedName>
</protein>
<keyword evidence="4" id="KW-0378">Hydrolase</keyword>
<sequence>MTPMVKTNNLVGDKGIKFNNMFTTSPLCCPSRSSILTGRYVHNHGAVNNSLDGGCSNDKWQQDQEANAFPTVLKTKGYSTFFAGKYLNQYGYPQSGGVEHVPPGWDDWNGLVGNSQYYDYSLSVNGQQVKHGHEYPQDYLTDVIHKAARKFLTTRDKKKPFFMMLSTPACHAPFTPAPQYNSSFSDKLAPRDGSYNQQAGPDKHWLIRQAAVPMPSDTVQQSDSFFQNRWRTLQSVDDMMEDLVQTLQADGLLDNTYIFFSSDNGYHLGQFGLPYDKRQLYDFDIRVPLMVRGPGIKPNQTSDKIVANIDLAPTFLDLVDGTILPNVDGISLKPYLHPSDNSTRPLRDYILIEHTGEYSERVDSCPQFLGQDMSNCNNHCVCEDSKNNTFACIVQVQSGHMIKACELMDSENFVEIYDTTADPYEFKNLYKTYDPKSFAVLQKQLQFLSTCKGPECNSLPQAVRGV</sequence>
<evidence type="ECO:0000259" key="7">
    <source>
        <dbReference type="Pfam" id="PF00884"/>
    </source>
</evidence>
<feature type="domain" description="Sulfatase N-terminal" evidence="7">
    <location>
        <begin position="9"/>
        <end position="320"/>
    </location>
</feature>